<keyword evidence="2" id="KW-1185">Reference proteome</keyword>
<dbReference type="EMBL" id="KN846958">
    <property type="protein sequence ID" value="KIW68096.1"/>
    <property type="molecule type" value="Genomic_DNA"/>
</dbReference>
<sequence length="130" mass="14826">MVSAIYYDTKKGERPDAAHLSETTRPISDDDVLLQHQSPTLCRSRSSQTLMQLRAFDPRLANRQDFIPHLRYTTSSPRRVRAAVAVRARRDQWLASMLASVRNRLGLSKAMSRKCVAEMLLTNKARLDTL</sequence>
<evidence type="ECO:0000313" key="1">
    <source>
        <dbReference type="EMBL" id="KIW68096.1"/>
    </source>
</evidence>
<dbReference type="AlphaFoldDB" id="A0A0D2CSF8"/>
<dbReference type="HOGENOM" id="CLU_1937899_0_0_1"/>
<accession>A0A0D2CSF8</accession>
<evidence type="ECO:0000313" key="2">
    <source>
        <dbReference type="Proteomes" id="UP000054266"/>
    </source>
</evidence>
<dbReference type="Proteomes" id="UP000054266">
    <property type="component" value="Unassembled WGS sequence"/>
</dbReference>
<reference evidence="1 2" key="1">
    <citation type="submission" date="2015-01" db="EMBL/GenBank/DDBJ databases">
        <title>The Genome Sequence of Capronia semiimmersa CBS27337.</title>
        <authorList>
            <consortium name="The Broad Institute Genomics Platform"/>
            <person name="Cuomo C."/>
            <person name="de Hoog S."/>
            <person name="Gorbushina A."/>
            <person name="Stielow B."/>
            <person name="Teixiera M."/>
            <person name="Abouelleil A."/>
            <person name="Chapman S.B."/>
            <person name="Priest M."/>
            <person name="Young S.K."/>
            <person name="Wortman J."/>
            <person name="Nusbaum C."/>
            <person name="Birren B."/>
        </authorList>
    </citation>
    <scope>NUCLEOTIDE SEQUENCE [LARGE SCALE GENOMIC DNA]</scope>
    <source>
        <strain evidence="1 2">CBS 27337</strain>
    </source>
</reference>
<gene>
    <name evidence="1" type="ORF">PV04_04064</name>
</gene>
<proteinExistence type="predicted"/>
<protein>
    <submittedName>
        <fullName evidence="1">Uncharacterized protein</fullName>
    </submittedName>
</protein>
<name>A0A0D2CSF8_9EURO</name>
<organism evidence="1 2">
    <name type="scientific">Phialophora macrospora</name>
    <dbReference type="NCBI Taxonomy" id="1851006"/>
    <lineage>
        <taxon>Eukaryota</taxon>
        <taxon>Fungi</taxon>
        <taxon>Dikarya</taxon>
        <taxon>Ascomycota</taxon>
        <taxon>Pezizomycotina</taxon>
        <taxon>Eurotiomycetes</taxon>
        <taxon>Chaetothyriomycetidae</taxon>
        <taxon>Chaetothyriales</taxon>
        <taxon>Herpotrichiellaceae</taxon>
        <taxon>Phialophora</taxon>
    </lineage>
</organism>
<dbReference type="STRING" id="5601.A0A0D2CSF8"/>